<keyword evidence="2" id="KW-1185">Reference proteome</keyword>
<evidence type="ECO:0000313" key="3">
    <source>
        <dbReference type="WBParaSite" id="nRc.2.0.1.t10564-RA"/>
    </source>
</evidence>
<sequence>MQNIILKLDQRRIKSSDDDLQKTKIFACYLGENIDSFLGYIFYWALGWYGTEIFALVITTNRLAAIIFNSLYKQYFGIKSARIICLATFVSALILVTPNCAMFGFHYVPRYKVSLTIRPKSPSAYLNLFTQFDTILTYTISIYVLMAYLIMCCYLYKNYRQLKTINPGYKKEVYNGALNRLGNIFYVGLNPIFCLILDSTLRQEVCSILKLKKDNHIYPIV</sequence>
<keyword evidence="1" id="KW-0812">Transmembrane</keyword>
<evidence type="ECO:0000313" key="2">
    <source>
        <dbReference type="Proteomes" id="UP000887565"/>
    </source>
</evidence>
<keyword evidence="1" id="KW-1133">Transmembrane helix</keyword>
<name>A0A915I8R9_ROMCU</name>
<feature type="transmembrane region" description="Helical" evidence="1">
    <location>
        <begin position="135"/>
        <end position="156"/>
    </location>
</feature>
<dbReference type="Gene3D" id="1.20.1070.10">
    <property type="entry name" value="Rhodopsin 7-helix transmembrane proteins"/>
    <property type="match status" value="1"/>
</dbReference>
<proteinExistence type="predicted"/>
<accession>A0A915I8R9</accession>
<dbReference type="WBParaSite" id="nRc.2.0.1.t10564-RA">
    <property type="protein sequence ID" value="nRc.2.0.1.t10564-RA"/>
    <property type="gene ID" value="nRc.2.0.1.g10564"/>
</dbReference>
<dbReference type="SUPFAM" id="SSF81321">
    <property type="entry name" value="Family A G protein-coupled receptor-like"/>
    <property type="match status" value="1"/>
</dbReference>
<organism evidence="2 3">
    <name type="scientific">Romanomermis culicivorax</name>
    <name type="common">Nematode worm</name>
    <dbReference type="NCBI Taxonomy" id="13658"/>
    <lineage>
        <taxon>Eukaryota</taxon>
        <taxon>Metazoa</taxon>
        <taxon>Ecdysozoa</taxon>
        <taxon>Nematoda</taxon>
        <taxon>Enoplea</taxon>
        <taxon>Dorylaimia</taxon>
        <taxon>Mermithida</taxon>
        <taxon>Mermithoidea</taxon>
        <taxon>Mermithidae</taxon>
        <taxon>Romanomermis</taxon>
    </lineage>
</organism>
<dbReference type="Proteomes" id="UP000887565">
    <property type="component" value="Unplaced"/>
</dbReference>
<reference evidence="3" key="1">
    <citation type="submission" date="2022-11" db="UniProtKB">
        <authorList>
            <consortium name="WormBaseParasite"/>
        </authorList>
    </citation>
    <scope>IDENTIFICATION</scope>
</reference>
<feature type="transmembrane region" description="Helical" evidence="1">
    <location>
        <begin position="84"/>
        <end position="108"/>
    </location>
</feature>
<dbReference type="AlphaFoldDB" id="A0A915I8R9"/>
<protein>
    <submittedName>
        <fullName evidence="3">7TM GPCR serpentine receptor class x (Srx) domain-containing protein</fullName>
    </submittedName>
</protein>
<keyword evidence="1" id="KW-0472">Membrane</keyword>
<evidence type="ECO:0000256" key="1">
    <source>
        <dbReference type="SAM" id="Phobius"/>
    </source>
</evidence>